<dbReference type="Proteomes" id="UP000324974">
    <property type="component" value="Chromosome"/>
</dbReference>
<dbReference type="AlphaFoldDB" id="A0A5C1AQG8"/>
<proteinExistence type="predicted"/>
<dbReference type="KEGG" id="lrs:PX52LOC_06506"/>
<sequence length="86" mass="10048">MRILARLIATSTALAFVAYVAVTYADYRHWREVDETETARAAVIDRETEYAHERRYGRDMELARQWEAAKGQRPTNRTAWVSLSEE</sequence>
<evidence type="ECO:0000313" key="1">
    <source>
        <dbReference type="EMBL" id="QEL19434.1"/>
    </source>
</evidence>
<organism evidence="1 2">
    <name type="scientific">Limnoglobus roseus</name>
    <dbReference type="NCBI Taxonomy" id="2598579"/>
    <lineage>
        <taxon>Bacteria</taxon>
        <taxon>Pseudomonadati</taxon>
        <taxon>Planctomycetota</taxon>
        <taxon>Planctomycetia</taxon>
        <taxon>Gemmatales</taxon>
        <taxon>Gemmataceae</taxon>
        <taxon>Limnoglobus</taxon>
    </lineage>
</organism>
<name>A0A5C1AQG8_9BACT</name>
<dbReference type="EMBL" id="CP042425">
    <property type="protein sequence ID" value="QEL19434.1"/>
    <property type="molecule type" value="Genomic_DNA"/>
</dbReference>
<gene>
    <name evidence="1" type="ORF">PX52LOC_06506</name>
</gene>
<protein>
    <submittedName>
        <fullName evidence="1">Uncharacterized protein</fullName>
    </submittedName>
</protein>
<keyword evidence="2" id="KW-1185">Reference proteome</keyword>
<accession>A0A5C1AQG8</accession>
<reference evidence="2" key="1">
    <citation type="submission" date="2019-08" db="EMBL/GenBank/DDBJ databases">
        <title>Limnoglobus roseus gen. nov., sp. nov., a novel freshwater planctomycete with a giant genome from the family Gemmataceae.</title>
        <authorList>
            <person name="Kulichevskaya I.S."/>
            <person name="Naumoff D.G."/>
            <person name="Miroshnikov K."/>
            <person name="Ivanova A."/>
            <person name="Philippov D.A."/>
            <person name="Hakobyan A."/>
            <person name="Rijpstra I.C."/>
            <person name="Sinninghe Damste J.S."/>
            <person name="Liesack W."/>
            <person name="Dedysh S.N."/>
        </authorList>
    </citation>
    <scope>NUCLEOTIDE SEQUENCE [LARGE SCALE GENOMIC DNA]</scope>
    <source>
        <strain evidence="2">PX52</strain>
    </source>
</reference>
<evidence type="ECO:0000313" key="2">
    <source>
        <dbReference type="Proteomes" id="UP000324974"/>
    </source>
</evidence>